<gene>
    <name evidence="1" type="ORF">EA457_00765</name>
</gene>
<dbReference type="Proteomes" id="UP000347383">
    <property type="component" value="Chromosome"/>
</dbReference>
<reference evidence="1 2" key="1">
    <citation type="submission" date="2018-10" db="EMBL/GenBank/DDBJ databases">
        <title>Comparative Genomics Analysis of the Streptococcus dysgalactiae subspecies dysgalactiae.</title>
        <authorList>
            <person name="Koh T.H."/>
            <person name="Abdul Rahman N."/>
            <person name="Sessions O.M."/>
        </authorList>
    </citation>
    <scope>NUCLEOTIDE SEQUENCE [LARGE SCALE GENOMIC DNA]</scope>
    <source>
        <strain evidence="1 2">DB60705-15</strain>
    </source>
</reference>
<dbReference type="RefSeq" id="WP_155778289.1">
    <property type="nucleotide sequence ID" value="NZ_CP033165.1"/>
</dbReference>
<accession>A0A9X7X7N1</accession>
<dbReference type="EMBL" id="CP033165">
    <property type="protein sequence ID" value="QGH01200.1"/>
    <property type="molecule type" value="Genomic_DNA"/>
</dbReference>
<proteinExistence type="predicted"/>
<evidence type="ECO:0000313" key="1">
    <source>
        <dbReference type="EMBL" id="QGH01200.1"/>
    </source>
</evidence>
<sequence>MQHIVRNLHGNYLQMNNHSAQNDELSLQAKGLLMVLMSNQDTWKPYIDEISKRSKNGRDAHRTAYEELKQAGYIRIYKKSLGRGKGILREPLVMDKPITDSYFEYWKSQVDKELSTVSTDDKDFSSLQLTDFS</sequence>
<name>A0A9X7X7N1_STRDY</name>
<protein>
    <submittedName>
        <fullName evidence="1">Transcriptional regulator</fullName>
    </submittedName>
</protein>
<dbReference type="AlphaFoldDB" id="A0A9X7X7N1"/>
<evidence type="ECO:0000313" key="2">
    <source>
        <dbReference type="Proteomes" id="UP000347383"/>
    </source>
</evidence>
<organism evidence="1 2">
    <name type="scientific">Streptococcus dysgalactiae subsp. dysgalactiae</name>
    <dbReference type="NCBI Taxonomy" id="99822"/>
    <lineage>
        <taxon>Bacteria</taxon>
        <taxon>Bacillati</taxon>
        <taxon>Bacillota</taxon>
        <taxon>Bacilli</taxon>
        <taxon>Lactobacillales</taxon>
        <taxon>Streptococcaceae</taxon>
        <taxon>Streptococcus</taxon>
    </lineage>
</organism>